<accession>A0A927B4Y9</accession>
<protein>
    <submittedName>
        <fullName evidence="1">Uncharacterized protein</fullName>
    </submittedName>
</protein>
<evidence type="ECO:0000313" key="2">
    <source>
        <dbReference type="Proteomes" id="UP000653797"/>
    </source>
</evidence>
<dbReference type="EMBL" id="JACXAA010000008">
    <property type="protein sequence ID" value="MBD2755356.1"/>
    <property type="molecule type" value="Genomic_DNA"/>
</dbReference>
<keyword evidence="2" id="KW-1185">Reference proteome</keyword>
<dbReference type="RefSeq" id="WP_191040981.1">
    <property type="nucleotide sequence ID" value="NZ_JACXAA010000008.1"/>
</dbReference>
<gene>
    <name evidence="1" type="ORF">IC230_20815</name>
</gene>
<dbReference type="Proteomes" id="UP000653797">
    <property type="component" value="Unassembled WGS sequence"/>
</dbReference>
<proteinExistence type="predicted"/>
<reference evidence="1" key="1">
    <citation type="submission" date="2020-09" db="EMBL/GenBank/DDBJ databases">
        <authorList>
            <person name="Kim M.K."/>
        </authorList>
    </citation>
    <scope>NUCLEOTIDE SEQUENCE</scope>
    <source>
        <strain evidence="1">BT704</strain>
    </source>
</reference>
<evidence type="ECO:0000313" key="1">
    <source>
        <dbReference type="EMBL" id="MBD2755356.1"/>
    </source>
</evidence>
<comment type="caution">
    <text evidence="1">The sequence shown here is derived from an EMBL/GenBank/DDBJ whole genome shotgun (WGS) entry which is preliminary data.</text>
</comment>
<name>A0A927B4Y9_9BACT</name>
<sequence>MLPQTNTTPLRDAFDFFTNYQGKPNQNEKYQTKLADLTRGPGRWSEFQNFLHYFLAYYRAEKGVTACSQLPDVLNLSVQKKALLRTLDYFERGKCLNIKICFGLDECMIPQLIVSGSFYYSNKALSISLVDNPYKKEVSGGNGSKKKIGHYVLNFGRQLSLKVARDLLKRFEAAVTSGLDASNADLRGYSLDIKTFKLLLTDSQYLGKAKDIVIRMGMNNDGLDDSIPSHSGRVRIMLLEFADAKNSAGKSFYMCAGSVKDDSDPTECPPRQPCNATID</sequence>
<organism evidence="1 2">
    <name type="scientific">Spirosoma validum</name>
    <dbReference type="NCBI Taxonomy" id="2771355"/>
    <lineage>
        <taxon>Bacteria</taxon>
        <taxon>Pseudomonadati</taxon>
        <taxon>Bacteroidota</taxon>
        <taxon>Cytophagia</taxon>
        <taxon>Cytophagales</taxon>
        <taxon>Cytophagaceae</taxon>
        <taxon>Spirosoma</taxon>
    </lineage>
</organism>
<dbReference type="AlphaFoldDB" id="A0A927B4Y9"/>